<sequence>MEKPLKDKHSELIHRLYKPLIFYLPRRVWADVNDKFLDKEFDTVFNTIILMRENGDNYILNNGLSNFYLLGKASSLDKNIYELLDLKVKLTSEAFQFLSERYSLSVAFYKHVSNWMVEHVKDDISDCSEETINSFEFQKLTFAKHWDYIQKHFSVPDHIKNYFDNAQLTTQNISKIPDFITGEQLQTKRIFEKLVKPRIIKKTVLITDEDAEKFLLETVFNIKL</sequence>
<dbReference type="RefSeq" id="WP_147231843.1">
    <property type="nucleotide sequence ID" value="NZ_VOSB01000017.1"/>
</dbReference>
<keyword evidence="2" id="KW-1185">Reference proteome</keyword>
<dbReference type="EMBL" id="VOSB01000017">
    <property type="protein sequence ID" value="TXE16600.1"/>
    <property type="molecule type" value="Genomic_DNA"/>
</dbReference>
<reference evidence="1 2" key="1">
    <citation type="submission" date="2019-08" db="EMBL/GenBank/DDBJ databases">
        <title>Genome of Psychroserpens burtonensis ACAM 167.</title>
        <authorList>
            <person name="Bowman J.P."/>
        </authorList>
    </citation>
    <scope>NUCLEOTIDE SEQUENCE [LARGE SCALE GENOMIC DNA]</scope>
    <source>
        <strain evidence="1 2">ACAM 167</strain>
    </source>
</reference>
<accession>A0A5C7B4S8</accession>
<gene>
    <name evidence="1" type="ORF">ES692_12555</name>
</gene>
<comment type="caution">
    <text evidence="1">The sequence shown here is derived from an EMBL/GenBank/DDBJ whole genome shotgun (WGS) entry which is preliminary data.</text>
</comment>
<evidence type="ECO:0000313" key="2">
    <source>
        <dbReference type="Proteomes" id="UP000321938"/>
    </source>
</evidence>
<organism evidence="1 2">
    <name type="scientific">Psychroserpens burtonensis</name>
    <dbReference type="NCBI Taxonomy" id="49278"/>
    <lineage>
        <taxon>Bacteria</taxon>
        <taxon>Pseudomonadati</taxon>
        <taxon>Bacteroidota</taxon>
        <taxon>Flavobacteriia</taxon>
        <taxon>Flavobacteriales</taxon>
        <taxon>Flavobacteriaceae</taxon>
        <taxon>Psychroserpens</taxon>
    </lineage>
</organism>
<dbReference type="OrthoDB" id="1175380at2"/>
<dbReference type="AlphaFoldDB" id="A0A5C7B4S8"/>
<proteinExistence type="predicted"/>
<dbReference type="Proteomes" id="UP000321938">
    <property type="component" value="Unassembled WGS sequence"/>
</dbReference>
<evidence type="ECO:0000313" key="1">
    <source>
        <dbReference type="EMBL" id="TXE16600.1"/>
    </source>
</evidence>
<protein>
    <submittedName>
        <fullName evidence="1">Uncharacterized protein</fullName>
    </submittedName>
</protein>
<name>A0A5C7B4S8_9FLAO</name>